<organism evidence="1 2">
    <name type="scientific">Amycolatopsis decaplanina DSM 44594</name>
    <dbReference type="NCBI Taxonomy" id="1284240"/>
    <lineage>
        <taxon>Bacteria</taxon>
        <taxon>Bacillati</taxon>
        <taxon>Actinomycetota</taxon>
        <taxon>Actinomycetes</taxon>
        <taxon>Pseudonocardiales</taxon>
        <taxon>Pseudonocardiaceae</taxon>
        <taxon>Amycolatopsis</taxon>
    </lineage>
</organism>
<dbReference type="EMBL" id="AOHO01000048">
    <property type="protein sequence ID" value="EME59875.1"/>
    <property type="molecule type" value="Genomic_DNA"/>
</dbReference>
<dbReference type="AlphaFoldDB" id="M2YE23"/>
<keyword evidence="2" id="KW-1185">Reference proteome</keyword>
<gene>
    <name evidence="1" type="ORF">H074_12647</name>
</gene>
<accession>M2YE23</accession>
<sequence length="203" mass="22654">MFSHPLAEDVLRDLGDKVVGALVDATSATRADLADYRDAFPGWVADSSDRGLSNWIHDRLWAHLRRRLTDVDSVELVDQGVTREITVGLRYRARVKRHTVRDRIRSYATKSALAFWAQSDALEGLEEVRLGFGYRWDPEERVIGSTIVSLRDGLDKDAIWAVEVDAGASGVAGTEFTWTPVDPSLPQIDLYEALAPNEEDEAT</sequence>
<dbReference type="RefSeq" id="WP_007030432.1">
    <property type="nucleotide sequence ID" value="NZ_AOHO01000048.1"/>
</dbReference>
<dbReference type="Proteomes" id="UP000054226">
    <property type="component" value="Unassembled WGS sequence"/>
</dbReference>
<comment type="caution">
    <text evidence="1">The sequence shown here is derived from an EMBL/GenBank/DDBJ whole genome shotgun (WGS) entry which is preliminary data.</text>
</comment>
<proteinExistence type="predicted"/>
<dbReference type="PATRIC" id="fig|1284240.4.peg.2578"/>
<reference evidence="1 2" key="1">
    <citation type="journal article" date="2013" name="Genome Announc.">
        <title>Draft Genome Sequence of Amycolatopsis decaplanina Strain DSM 44594T.</title>
        <authorList>
            <person name="Kaur N."/>
            <person name="Kumar S."/>
            <person name="Bala M."/>
            <person name="Raghava G.P."/>
            <person name="Mayilraj S."/>
        </authorList>
    </citation>
    <scope>NUCLEOTIDE SEQUENCE [LARGE SCALE GENOMIC DNA]</scope>
    <source>
        <strain evidence="1 2">DSM 44594</strain>
    </source>
</reference>
<name>M2YE23_9PSEU</name>
<evidence type="ECO:0000313" key="2">
    <source>
        <dbReference type="Proteomes" id="UP000054226"/>
    </source>
</evidence>
<protein>
    <submittedName>
        <fullName evidence="1">Uncharacterized protein</fullName>
    </submittedName>
</protein>
<evidence type="ECO:0000313" key="1">
    <source>
        <dbReference type="EMBL" id="EME59875.1"/>
    </source>
</evidence>